<dbReference type="AlphaFoldDB" id="A0A418WH67"/>
<dbReference type="InterPro" id="IPR032710">
    <property type="entry name" value="NTF2-like_dom_sf"/>
</dbReference>
<name>A0A418WH67_9PROT</name>
<dbReference type="PANTHER" id="PTHR38436:SF1">
    <property type="entry name" value="ESTER CYCLASE"/>
    <property type="match status" value="1"/>
</dbReference>
<dbReference type="InterPro" id="IPR009959">
    <property type="entry name" value="Cyclase_SnoaL-like"/>
</dbReference>
<protein>
    <recommendedName>
        <fullName evidence="1">SnoaL-like domain-containing protein</fullName>
    </recommendedName>
</protein>
<comment type="caution">
    <text evidence="2">The sequence shown here is derived from an EMBL/GenBank/DDBJ whole genome shotgun (WGS) entry which is preliminary data.</text>
</comment>
<dbReference type="PANTHER" id="PTHR38436">
    <property type="entry name" value="POLYKETIDE CYCLASE SNOAL-LIKE DOMAIN"/>
    <property type="match status" value="1"/>
</dbReference>
<organism evidence="2 3">
    <name type="scientific">Oleomonas cavernae</name>
    <dbReference type="NCBI Taxonomy" id="2320859"/>
    <lineage>
        <taxon>Bacteria</taxon>
        <taxon>Pseudomonadati</taxon>
        <taxon>Pseudomonadota</taxon>
        <taxon>Alphaproteobacteria</taxon>
        <taxon>Acetobacterales</taxon>
        <taxon>Acetobacteraceae</taxon>
        <taxon>Oleomonas</taxon>
    </lineage>
</organism>
<evidence type="ECO:0000313" key="2">
    <source>
        <dbReference type="EMBL" id="RJF89312.1"/>
    </source>
</evidence>
<proteinExistence type="predicted"/>
<evidence type="ECO:0000313" key="3">
    <source>
        <dbReference type="Proteomes" id="UP000284605"/>
    </source>
</evidence>
<keyword evidence="3" id="KW-1185">Reference proteome</keyword>
<dbReference type="GO" id="GO:0030638">
    <property type="term" value="P:polyketide metabolic process"/>
    <property type="evidence" value="ECO:0007669"/>
    <property type="project" value="InterPro"/>
</dbReference>
<dbReference type="SUPFAM" id="SSF54427">
    <property type="entry name" value="NTF2-like"/>
    <property type="match status" value="1"/>
</dbReference>
<gene>
    <name evidence="2" type="ORF">D3874_21985</name>
</gene>
<dbReference type="Proteomes" id="UP000284605">
    <property type="component" value="Unassembled WGS sequence"/>
</dbReference>
<dbReference type="OrthoDB" id="582835at2"/>
<reference evidence="2 3" key="1">
    <citation type="submission" date="2018-09" db="EMBL/GenBank/DDBJ databases">
        <authorList>
            <person name="Zhu H."/>
        </authorList>
    </citation>
    <scope>NUCLEOTIDE SEQUENCE [LARGE SCALE GENOMIC DNA]</scope>
    <source>
        <strain evidence="2 3">K1W22B-8</strain>
    </source>
</reference>
<dbReference type="Gene3D" id="3.10.450.50">
    <property type="match status" value="1"/>
</dbReference>
<evidence type="ECO:0000259" key="1">
    <source>
        <dbReference type="Pfam" id="PF12680"/>
    </source>
</evidence>
<sequence>MSVTQLPATERRRILEGFYTAYANRDVDGMMQWVTDDIVEDISGIGFVRGAAEERAFLSGLFSSFPDLDTRLVQIVIDDHGASVEWSRRGTFEGTPFQGLRANGRAFQLRGGAFFEFSDGRIRRITGYYDTAAFARDIGLLPKDNSLSEGTLKRLFNLRTIFRRSLKRLRRAG</sequence>
<dbReference type="EMBL" id="QYUK01000011">
    <property type="protein sequence ID" value="RJF89312.1"/>
    <property type="molecule type" value="Genomic_DNA"/>
</dbReference>
<accession>A0A418WH67</accession>
<feature type="domain" description="SnoaL-like" evidence="1">
    <location>
        <begin position="16"/>
        <end position="124"/>
    </location>
</feature>
<dbReference type="RefSeq" id="WP_119780946.1">
    <property type="nucleotide sequence ID" value="NZ_QYUK01000011.1"/>
</dbReference>
<dbReference type="InterPro" id="IPR037401">
    <property type="entry name" value="SnoaL-like"/>
</dbReference>
<dbReference type="Pfam" id="PF12680">
    <property type="entry name" value="SnoaL_2"/>
    <property type="match status" value="1"/>
</dbReference>